<reference evidence="1 2" key="1">
    <citation type="journal article" date="2017" name="BMC Biol.">
        <title>Genomic innovations, transcriptional plasticity and gene loss underlying the evolution and divergence of two highly polyphagous and invasive Helicoverpa pest species.</title>
        <authorList>
            <person name="Pearce S.L."/>
            <person name="Clarke D.F."/>
            <person name="East P.D."/>
            <person name="Elfekih S."/>
            <person name="Gordon K.H."/>
            <person name="Jermiin L.S."/>
            <person name="McGaughran A."/>
            <person name="Oakeshott J.G."/>
            <person name="Papanikolaou A."/>
            <person name="Perera O.P."/>
            <person name="Rane R.V."/>
            <person name="Richards S."/>
            <person name="Tay W.T."/>
            <person name="Walsh T.K."/>
            <person name="Anderson A."/>
            <person name="Anderson C.J."/>
            <person name="Asgari S."/>
            <person name="Board P.G."/>
            <person name="Bretschneider A."/>
            <person name="Campbell P.M."/>
            <person name="Chertemps T."/>
            <person name="Christeller J.T."/>
            <person name="Coppin C.W."/>
            <person name="Downes S.J."/>
            <person name="Duan G."/>
            <person name="Farnsworth C.A."/>
            <person name="Good R.T."/>
            <person name="Han L.B."/>
            <person name="Han Y.C."/>
            <person name="Hatje K."/>
            <person name="Horne I."/>
            <person name="Huang Y.P."/>
            <person name="Hughes D.S."/>
            <person name="Jacquin-Joly E."/>
            <person name="James W."/>
            <person name="Jhangiani S."/>
            <person name="Kollmar M."/>
            <person name="Kuwar S.S."/>
            <person name="Li S."/>
            <person name="Liu N.Y."/>
            <person name="Maibeche M.T."/>
            <person name="Miller J.R."/>
            <person name="Montagne N."/>
            <person name="Perry T."/>
            <person name="Qu J."/>
            <person name="Song S.V."/>
            <person name="Sutton G.G."/>
            <person name="Vogel H."/>
            <person name="Walenz B.P."/>
            <person name="Xu W."/>
            <person name="Zhang H.J."/>
            <person name="Zou Z."/>
            <person name="Batterham P."/>
            <person name="Edwards O.R."/>
            <person name="Feyereisen R."/>
            <person name="Gibbs R.A."/>
            <person name="Heckel D.G."/>
            <person name="McGrath A."/>
            <person name="Robin C."/>
            <person name="Scherer S.E."/>
            <person name="Worley K.C."/>
            <person name="Wu Y.D."/>
        </authorList>
    </citation>
    <scope>NUCLEOTIDE SEQUENCE [LARGE SCALE GENOMIC DNA]</scope>
    <source>
        <strain evidence="1">Harm_GR_Male_#8</strain>
        <tissue evidence="1">Whole organism</tissue>
    </source>
</reference>
<protein>
    <submittedName>
        <fullName evidence="1">Uncharacterized protein</fullName>
    </submittedName>
</protein>
<gene>
    <name evidence="1" type="primary">HaOG212591</name>
    <name evidence="1" type="ORF">B5X24_HaOG212591</name>
</gene>
<dbReference type="AlphaFoldDB" id="A0A2W1BAU9"/>
<evidence type="ECO:0000313" key="1">
    <source>
        <dbReference type="EMBL" id="PZC71721.1"/>
    </source>
</evidence>
<sequence length="163" mass="18848">MVSKFSRRTEDGILRSLPIRHSVLHTHMGSAGKSTFITLERAQRALIKVALKLPFKFPTDTLYGKFRVLRDRQLFILMATLATHAVIKKRADYQDLLRKRIFRIPLPNANSELARRCTQYSNPSTYNKVNRICDLRDCTHNMCKKKITAALLKLTYIETEALL</sequence>
<evidence type="ECO:0000313" key="2">
    <source>
        <dbReference type="Proteomes" id="UP000249218"/>
    </source>
</evidence>
<accession>A0A2W1BAU9</accession>
<proteinExistence type="predicted"/>
<dbReference type="EMBL" id="KZ150263">
    <property type="protein sequence ID" value="PZC71721.1"/>
    <property type="molecule type" value="Genomic_DNA"/>
</dbReference>
<keyword evidence="2" id="KW-1185">Reference proteome</keyword>
<organism evidence="1 2">
    <name type="scientific">Helicoverpa armigera</name>
    <name type="common">Cotton bollworm</name>
    <name type="synonym">Heliothis armigera</name>
    <dbReference type="NCBI Taxonomy" id="29058"/>
    <lineage>
        <taxon>Eukaryota</taxon>
        <taxon>Metazoa</taxon>
        <taxon>Ecdysozoa</taxon>
        <taxon>Arthropoda</taxon>
        <taxon>Hexapoda</taxon>
        <taxon>Insecta</taxon>
        <taxon>Pterygota</taxon>
        <taxon>Neoptera</taxon>
        <taxon>Endopterygota</taxon>
        <taxon>Lepidoptera</taxon>
        <taxon>Glossata</taxon>
        <taxon>Ditrysia</taxon>
        <taxon>Noctuoidea</taxon>
        <taxon>Noctuidae</taxon>
        <taxon>Heliothinae</taxon>
        <taxon>Helicoverpa</taxon>
    </lineage>
</organism>
<dbReference type="Proteomes" id="UP000249218">
    <property type="component" value="Unassembled WGS sequence"/>
</dbReference>
<name>A0A2W1BAU9_HELAM</name>